<keyword evidence="2" id="KW-0808">Transferase</keyword>
<keyword evidence="4" id="KW-1185">Reference proteome</keyword>
<dbReference type="InterPro" id="IPR011916">
    <property type="entry name" value="LipoPS_heptosylTferase-III"/>
</dbReference>
<dbReference type="NCBIfam" id="TIGR02201">
    <property type="entry name" value="heptsyl_trn_III"/>
    <property type="match status" value="1"/>
</dbReference>
<dbReference type="InterPro" id="IPR051199">
    <property type="entry name" value="LPS_LOS_Heptosyltrfase"/>
</dbReference>
<dbReference type="CDD" id="cd03789">
    <property type="entry name" value="GT9_LPS_heptosyltransferase"/>
    <property type="match status" value="1"/>
</dbReference>
<evidence type="ECO:0000313" key="3">
    <source>
        <dbReference type="EMBL" id="MBV6341670.1"/>
    </source>
</evidence>
<evidence type="ECO:0000256" key="2">
    <source>
        <dbReference type="ARBA" id="ARBA00022679"/>
    </source>
</evidence>
<dbReference type="RefSeq" id="WP_218252299.1">
    <property type="nucleotide sequence ID" value="NZ_JABXWD010000135.1"/>
</dbReference>
<dbReference type="PANTHER" id="PTHR30160:SF1">
    <property type="entry name" value="LIPOPOLYSACCHARIDE 1,2-N-ACETYLGLUCOSAMINETRANSFERASE-RELATED"/>
    <property type="match status" value="1"/>
</dbReference>
<organism evidence="3 4">
    <name type="scientific">Candidatus Magnetobacterium casense</name>
    <dbReference type="NCBI Taxonomy" id="1455061"/>
    <lineage>
        <taxon>Bacteria</taxon>
        <taxon>Pseudomonadati</taxon>
        <taxon>Nitrospirota</taxon>
        <taxon>Thermodesulfovibrionia</taxon>
        <taxon>Thermodesulfovibrionales</taxon>
        <taxon>Candidatus Magnetobacteriaceae</taxon>
        <taxon>Candidatus Magnetobacterium</taxon>
    </lineage>
</organism>
<sequence>MTRLLVIKLRHIGDVLLTTPVYRVIRDRLPDVHIAVMVNSGTEPMLSENPNIDELIVFDRSIKGQPFLKKCGSELSFLRVVRAGGFDTTIDLTGGDRGAIASYVSGAGRRIGRNTHKVSLWGKKALYTDLIGVDQTQHVVSQNLHLVTGLLGNDVQAPVRVEIHVPEVETQAAEAALKSRGVHQGDTLVHIHPMSRWQYKCWQDDYMADVITWLVTNGVKVVLTAAPDARERERVERIVSLTALSAVSRAGGLISLGGAGTLKALAAISRRCALFFGVDSAPMHIAAAVDTPVVALFGPSGVFNWGPWYNDSNTLQPYPQRNGQQACGIHSVIQRDWPCIPCGKDGCNGSKKSDCLDDITPNEVKHALTKALNRNLL</sequence>
<protein>
    <submittedName>
        <fullName evidence="3">Lipopolysaccharide heptosyltransferase III</fullName>
    </submittedName>
</protein>
<dbReference type="EMBL" id="JABXWD010000135">
    <property type="protein sequence ID" value="MBV6341670.1"/>
    <property type="molecule type" value="Genomic_DNA"/>
</dbReference>
<dbReference type="PANTHER" id="PTHR30160">
    <property type="entry name" value="TETRAACYLDISACCHARIDE 4'-KINASE-RELATED"/>
    <property type="match status" value="1"/>
</dbReference>
<comment type="caution">
    <text evidence="3">The sequence shown here is derived from an EMBL/GenBank/DDBJ whole genome shotgun (WGS) entry which is preliminary data.</text>
</comment>
<dbReference type="Pfam" id="PF01075">
    <property type="entry name" value="Glyco_transf_9"/>
    <property type="match status" value="1"/>
</dbReference>
<name>A0ABS6RYE5_9BACT</name>
<evidence type="ECO:0000256" key="1">
    <source>
        <dbReference type="ARBA" id="ARBA00022676"/>
    </source>
</evidence>
<dbReference type="Proteomes" id="UP001196980">
    <property type="component" value="Unassembled WGS sequence"/>
</dbReference>
<proteinExistence type="predicted"/>
<accession>A0ABS6RYE5</accession>
<gene>
    <name evidence="3" type="primary">rfaQ</name>
    <name evidence="3" type="ORF">HWQ67_08735</name>
</gene>
<keyword evidence="1" id="KW-0328">Glycosyltransferase</keyword>
<dbReference type="InterPro" id="IPR002201">
    <property type="entry name" value="Glyco_trans_9"/>
</dbReference>
<evidence type="ECO:0000313" key="4">
    <source>
        <dbReference type="Proteomes" id="UP001196980"/>
    </source>
</evidence>
<reference evidence="3 4" key="1">
    <citation type="journal article" date="2020" name="J Geophys Res Biogeosci">
        <title>Magnetotaxis as an Adaptation to Enable Bacterial Shuttling of Microbial Sulfur and Sulfur Cycling Across Aquatic Oxic#Anoxic Interfaces.</title>
        <authorList>
            <person name="Li J."/>
            <person name="Liu P."/>
            <person name="Wang J."/>
            <person name="Roberts A.P."/>
            <person name="Pan Y."/>
        </authorList>
    </citation>
    <scope>NUCLEOTIDE SEQUENCE [LARGE SCALE GENOMIC DNA]</scope>
    <source>
        <strain evidence="3 4">MYR-1_YQ</strain>
    </source>
</reference>